<comment type="caution">
    <text evidence="2">The sequence shown here is derived from an EMBL/GenBank/DDBJ whole genome shotgun (WGS) entry which is preliminary data.</text>
</comment>
<dbReference type="EMBL" id="JAUEDM010000004">
    <property type="protein sequence ID" value="KAK3318880.1"/>
    <property type="molecule type" value="Genomic_DNA"/>
</dbReference>
<feature type="compositionally biased region" description="Low complexity" evidence="1">
    <location>
        <begin position="17"/>
        <end position="32"/>
    </location>
</feature>
<accession>A0AAE0I5N1</accession>
<keyword evidence="3" id="KW-1185">Reference proteome</keyword>
<reference evidence="2" key="2">
    <citation type="submission" date="2023-06" db="EMBL/GenBank/DDBJ databases">
        <authorList>
            <consortium name="Lawrence Berkeley National Laboratory"/>
            <person name="Haridas S."/>
            <person name="Hensen N."/>
            <person name="Bonometti L."/>
            <person name="Westerberg I."/>
            <person name="Brannstrom I.O."/>
            <person name="Guillou S."/>
            <person name="Cros-Aarteil S."/>
            <person name="Calhoun S."/>
            <person name="Kuo A."/>
            <person name="Mondo S."/>
            <person name="Pangilinan J."/>
            <person name="Riley R."/>
            <person name="Labutti K."/>
            <person name="Andreopoulos B."/>
            <person name="Lipzen A."/>
            <person name="Chen C."/>
            <person name="Yanf M."/>
            <person name="Daum C."/>
            <person name="Ng V."/>
            <person name="Clum A."/>
            <person name="Steindorff A."/>
            <person name="Ohm R."/>
            <person name="Martin F."/>
            <person name="Silar P."/>
            <person name="Natvig D."/>
            <person name="Lalanne C."/>
            <person name="Gautier V."/>
            <person name="Ament-Velasquez S.L."/>
            <person name="Kruys A."/>
            <person name="Hutchinson M.I."/>
            <person name="Powell A.J."/>
            <person name="Barry K."/>
            <person name="Miller A.N."/>
            <person name="Grigoriev I.V."/>
            <person name="Debuchy R."/>
            <person name="Gladieux P."/>
            <person name="Thoren M.H."/>
            <person name="Johannesson H."/>
        </authorList>
    </citation>
    <scope>NUCLEOTIDE SEQUENCE</scope>
    <source>
        <strain evidence="2">CBS 118394</strain>
    </source>
</reference>
<gene>
    <name evidence="2" type="ORF">B0H66DRAFT_558342</name>
</gene>
<evidence type="ECO:0000313" key="2">
    <source>
        <dbReference type="EMBL" id="KAK3318880.1"/>
    </source>
</evidence>
<organism evidence="2 3">
    <name type="scientific">Apodospora peruviana</name>
    <dbReference type="NCBI Taxonomy" id="516989"/>
    <lineage>
        <taxon>Eukaryota</taxon>
        <taxon>Fungi</taxon>
        <taxon>Dikarya</taxon>
        <taxon>Ascomycota</taxon>
        <taxon>Pezizomycotina</taxon>
        <taxon>Sordariomycetes</taxon>
        <taxon>Sordariomycetidae</taxon>
        <taxon>Sordariales</taxon>
        <taxon>Lasiosphaeriaceae</taxon>
        <taxon>Apodospora</taxon>
    </lineage>
</organism>
<evidence type="ECO:0000313" key="3">
    <source>
        <dbReference type="Proteomes" id="UP001283341"/>
    </source>
</evidence>
<name>A0AAE0I5N1_9PEZI</name>
<proteinExistence type="predicted"/>
<dbReference type="Proteomes" id="UP001283341">
    <property type="component" value="Unassembled WGS sequence"/>
</dbReference>
<protein>
    <submittedName>
        <fullName evidence="2">Uncharacterized protein</fullName>
    </submittedName>
</protein>
<dbReference type="AlphaFoldDB" id="A0AAE0I5N1"/>
<evidence type="ECO:0000256" key="1">
    <source>
        <dbReference type="SAM" id="MobiDB-lite"/>
    </source>
</evidence>
<sequence>MPSNNSGTTGGGGGGNQNSNKSTSSSKSSSKQPMSDYEFLKPWGGMNNFMLSHGLKMHDPADVAEAHQIIDQMRQQGGYGRSPYR</sequence>
<feature type="region of interest" description="Disordered" evidence="1">
    <location>
        <begin position="1"/>
        <end position="38"/>
    </location>
</feature>
<reference evidence="2" key="1">
    <citation type="journal article" date="2023" name="Mol. Phylogenet. Evol.">
        <title>Genome-scale phylogeny and comparative genomics of the fungal order Sordariales.</title>
        <authorList>
            <person name="Hensen N."/>
            <person name="Bonometti L."/>
            <person name="Westerberg I."/>
            <person name="Brannstrom I.O."/>
            <person name="Guillou S."/>
            <person name="Cros-Aarteil S."/>
            <person name="Calhoun S."/>
            <person name="Haridas S."/>
            <person name="Kuo A."/>
            <person name="Mondo S."/>
            <person name="Pangilinan J."/>
            <person name="Riley R."/>
            <person name="LaButti K."/>
            <person name="Andreopoulos B."/>
            <person name="Lipzen A."/>
            <person name="Chen C."/>
            <person name="Yan M."/>
            <person name="Daum C."/>
            <person name="Ng V."/>
            <person name="Clum A."/>
            <person name="Steindorff A."/>
            <person name="Ohm R.A."/>
            <person name="Martin F."/>
            <person name="Silar P."/>
            <person name="Natvig D.O."/>
            <person name="Lalanne C."/>
            <person name="Gautier V."/>
            <person name="Ament-Velasquez S.L."/>
            <person name="Kruys A."/>
            <person name="Hutchinson M.I."/>
            <person name="Powell A.J."/>
            <person name="Barry K."/>
            <person name="Miller A.N."/>
            <person name="Grigoriev I.V."/>
            <person name="Debuchy R."/>
            <person name="Gladieux P."/>
            <person name="Hiltunen Thoren M."/>
            <person name="Johannesson H."/>
        </authorList>
    </citation>
    <scope>NUCLEOTIDE SEQUENCE</scope>
    <source>
        <strain evidence="2">CBS 118394</strain>
    </source>
</reference>